<feature type="transmembrane region" description="Helical" evidence="2">
    <location>
        <begin position="462"/>
        <end position="482"/>
    </location>
</feature>
<evidence type="ECO:0000256" key="1">
    <source>
        <dbReference type="SAM" id="MobiDB-lite"/>
    </source>
</evidence>
<feature type="transmembrane region" description="Helical" evidence="2">
    <location>
        <begin position="429"/>
        <end position="450"/>
    </location>
</feature>
<comment type="caution">
    <text evidence="3">The sequence shown here is derived from an EMBL/GenBank/DDBJ whole genome shotgun (WGS) entry which is preliminary data.</text>
</comment>
<feature type="region of interest" description="Disordered" evidence="1">
    <location>
        <begin position="365"/>
        <end position="397"/>
    </location>
</feature>
<gene>
    <name evidence="3" type="ORF">C6P46_000261</name>
</gene>
<feature type="region of interest" description="Disordered" evidence="1">
    <location>
        <begin position="1"/>
        <end position="35"/>
    </location>
</feature>
<keyword evidence="4" id="KW-1185">Reference proteome</keyword>
<dbReference type="OrthoDB" id="2529777at2759"/>
<evidence type="ECO:0000256" key="2">
    <source>
        <dbReference type="SAM" id="Phobius"/>
    </source>
</evidence>
<feature type="region of interest" description="Disordered" evidence="1">
    <location>
        <begin position="165"/>
        <end position="194"/>
    </location>
</feature>
<feature type="transmembrane region" description="Helical" evidence="2">
    <location>
        <begin position="85"/>
        <end position="106"/>
    </location>
</feature>
<protein>
    <submittedName>
        <fullName evidence="3">Uncharacterized protein</fullName>
    </submittedName>
</protein>
<dbReference type="AlphaFoldDB" id="A0A9P7B996"/>
<organism evidence="3 4">
    <name type="scientific">Rhodotorula mucilaginosa</name>
    <name type="common">Yeast</name>
    <name type="synonym">Rhodotorula rubra</name>
    <dbReference type="NCBI Taxonomy" id="5537"/>
    <lineage>
        <taxon>Eukaryota</taxon>
        <taxon>Fungi</taxon>
        <taxon>Dikarya</taxon>
        <taxon>Basidiomycota</taxon>
        <taxon>Pucciniomycotina</taxon>
        <taxon>Microbotryomycetes</taxon>
        <taxon>Sporidiobolales</taxon>
        <taxon>Sporidiobolaceae</taxon>
        <taxon>Rhodotorula</taxon>
    </lineage>
</organism>
<keyword evidence="2" id="KW-1133">Transmembrane helix</keyword>
<accession>A0A9P7B996</accession>
<dbReference type="EMBL" id="PUHQ01000010">
    <property type="protein sequence ID" value="KAG0665164.1"/>
    <property type="molecule type" value="Genomic_DNA"/>
</dbReference>
<feature type="transmembrane region" description="Helical" evidence="2">
    <location>
        <begin position="494"/>
        <end position="514"/>
    </location>
</feature>
<evidence type="ECO:0000313" key="4">
    <source>
        <dbReference type="Proteomes" id="UP000777482"/>
    </source>
</evidence>
<keyword evidence="2" id="KW-0812">Transmembrane</keyword>
<sequence>MASSNGSAPPPTTSSAAASHSSTRPDPSAHKTAPDRILIPYNQVGRRSTTLSDTSSTRSILSSSVSSSSASSILPTFRSIQRSHFFQFCATVLLLFIVPLAVLVAYKKEFRSDAFAIGVAAFLASETLRQIVFDLVTPNTATRYRVPAAEYENLVLDDDPRDHISSPSIVHRHHHDDNHDDHEDEDDGPLPPSQSSPAIPTLVYSIAQEALRLGAVAIIVRLLPTEVPLAASSSSADSLIPLPPPSHPSDPAAPPPHSGGDLPPLDPLFWSALWLALGWAGAEILWGSKRLWNQLQLYRDVLPLYPERVDEGQGEHAAGEREVLLGGPTAADHGATDDSNGAREHAYARDDVPVTNADWSEYAARWPHPPRPQGDDLEHGTARQTSSFAGDDEEETEWDFEYRVREAQRDELEEQLGVPLYEVPVGIIFIWRLDSLLLSLVFTLFLALPFRLSPPSLFHFPLYPTFALVSLTHALLSYAWVARVRKVGIPSISYASLIVLVALTFAALGSWGVLV</sequence>
<feature type="region of interest" description="Disordered" evidence="1">
    <location>
        <begin position="235"/>
        <end position="260"/>
    </location>
</feature>
<keyword evidence="2" id="KW-0472">Membrane</keyword>
<evidence type="ECO:0000313" key="3">
    <source>
        <dbReference type="EMBL" id="KAG0665164.1"/>
    </source>
</evidence>
<reference evidence="3 4" key="1">
    <citation type="submission" date="2020-11" db="EMBL/GenBank/DDBJ databases">
        <title>Kefir isolates.</title>
        <authorList>
            <person name="Marcisauskas S."/>
            <person name="Kim Y."/>
            <person name="Blasche S."/>
        </authorList>
    </citation>
    <scope>NUCLEOTIDE SEQUENCE [LARGE SCALE GENOMIC DNA]</scope>
    <source>
        <strain evidence="3 4">KR</strain>
    </source>
</reference>
<feature type="compositionally biased region" description="Low complexity" evidence="1">
    <location>
        <begin position="1"/>
        <end position="22"/>
    </location>
</feature>
<dbReference type="Proteomes" id="UP000777482">
    <property type="component" value="Unassembled WGS sequence"/>
</dbReference>
<name>A0A9P7B996_RHOMI</name>
<proteinExistence type="predicted"/>
<feature type="compositionally biased region" description="Pro residues" evidence="1">
    <location>
        <begin position="241"/>
        <end position="257"/>
    </location>
</feature>